<dbReference type="InterPro" id="IPR003347">
    <property type="entry name" value="JmjC_dom"/>
</dbReference>
<sequence length="498" mass="55716">MSSTSRWIQIKDFCRATALDILQDATDALDSEDSSPTETSLGNLPADILSVLQTLAENVSGSFANSTPLQDTLSQRLDEEIQRTYKRFYDFVYSDLPFYWRQLYTDLSILKFCLLLTSLDESTTVSEDGDDQITKMVATLDKALILAGGAGTKRGRPAIEKMLKLLEEVCRPQAATSFTSDGEPAAKRPRIQASYQDSKAFSSTRIFNPKVEHPIKVFDPMSMDDFQTYMDQGHAAGKDGPLPCIIRGLTDHWPAMTARPWNKPSYLLAQTFNGRRLVPVEVGRSYVDDGWGQELITFRELLSRMETDPPDSPSYLAQHELFTQLPLLRNDIPTPDLCHTSPPPHPLSPSMNKPELPLPLVNAWFGPAGTITPLHTDGYHNLLAQMVGAKYVRLYSPLDSEALCPRGEDDDGIDMHNTSTIDVGVADGWDPPPAGEAVPDDIELAEFRALRRWEAILEPGDVFYVPMGWWHYVRSLSISFSVSFWWNGDHAEDQQKSP</sequence>
<name>A0A8K0TUT4_9PEZI</name>
<gene>
    <name evidence="2" type="ORF">B0T11DRAFT_6871</name>
</gene>
<evidence type="ECO:0000259" key="1">
    <source>
        <dbReference type="PROSITE" id="PS51184"/>
    </source>
</evidence>
<accession>A0A8K0TUT4</accession>
<dbReference type="PANTHER" id="PTHR12461">
    <property type="entry name" value="HYPOXIA-INDUCIBLE FACTOR 1 ALPHA INHIBITOR-RELATED"/>
    <property type="match status" value="1"/>
</dbReference>
<feature type="domain" description="JmjC" evidence="1">
    <location>
        <begin position="314"/>
        <end position="498"/>
    </location>
</feature>
<dbReference type="EMBL" id="JAGPXD010000001">
    <property type="protein sequence ID" value="KAH7375191.1"/>
    <property type="molecule type" value="Genomic_DNA"/>
</dbReference>
<organism evidence="2 3">
    <name type="scientific">Plectosphaerella cucumerina</name>
    <dbReference type="NCBI Taxonomy" id="40658"/>
    <lineage>
        <taxon>Eukaryota</taxon>
        <taxon>Fungi</taxon>
        <taxon>Dikarya</taxon>
        <taxon>Ascomycota</taxon>
        <taxon>Pezizomycotina</taxon>
        <taxon>Sordariomycetes</taxon>
        <taxon>Hypocreomycetidae</taxon>
        <taxon>Glomerellales</taxon>
        <taxon>Plectosphaerellaceae</taxon>
        <taxon>Plectosphaerella</taxon>
    </lineage>
</organism>
<dbReference type="Gene3D" id="2.60.120.650">
    <property type="entry name" value="Cupin"/>
    <property type="match status" value="1"/>
</dbReference>
<proteinExistence type="predicted"/>
<protein>
    <submittedName>
        <fullName evidence="2">JmjC domain-containing protein</fullName>
    </submittedName>
</protein>
<evidence type="ECO:0000313" key="2">
    <source>
        <dbReference type="EMBL" id="KAH7375191.1"/>
    </source>
</evidence>
<dbReference type="Pfam" id="PF13621">
    <property type="entry name" value="Cupin_8"/>
    <property type="match status" value="1"/>
</dbReference>
<dbReference type="SUPFAM" id="SSF51197">
    <property type="entry name" value="Clavaminate synthase-like"/>
    <property type="match status" value="1"/>
</dbReference>
<dbReference type="OrthoDB" id="47172at2759"/>
<dbReference type="Proteomes" id="UP000813385">
    <property type="component" value="Unassembled WGS sequence"/>
</dbReference>
<dbReference type="SMART" id="SM00558">
    <property type="entry name" value="JmjC"/>
    <property type="match status" value="1"/>
</dbReference>
<dbReference type="AlphaFoldDB" id="A0A8K0TUT4"/>
<dbReference type="InterPro" id="IPR041667">
    <property type="entry name" value="Cupin_8"/>
</dbReference>
<dbReference type="PANTHER" id="PTHR12461:SF101">
    <property type="entry name" value="TRNA WYBUTOSINE-SYNTHESIZING PROTEIN 4"/>
    <property type="match status" value="1"/>
</dbReference>
<reference evidence="2" key="1">
    <citation type="journal article" date="2021" name="Nat. Commun.">
        <title>Genetic determinants of endophytism in the Arabidopsis root mycobiome.</title>
        <authorList>
            <person name="Mesny F."/>
            <person name="Miyauchi S."/>
            <person name="Thiergart T."/>
            <person name="Pickel B."/>
            <person name="Atanasova L."/>
            <person name="Karlsson M."/>
            <person name="Huettel B."/>
            <person name="Barry K.W."/>
            <person name="Haridas S."/>
            <person name="Chen C."/>
            <person name="Bauer D."/>
            <person name="Andreopoulos W."/>
            <person name="Pangilinan J."/>
            <person name="LaButti K."/>
            <person name="Riley R."/>
            <person name="Lipzen A."/>
            <person name="Clum A."/>
            <person name="Drula E."/>
            <person name="Henrissat B."/>
            <person name="Kohler A."/>
            <person name="Grigoriev I.V."/>
            <person name="Martin F.M."/>
            <person name="Hacquard S."/>
        </authorList>
    </citation>
    <scope>NUCLEOTIDE SEQUENCE</scope>
    <source>
        <strain evidence="2">MPI-CAGE-AT-0016</strain>
    </source>
</reference>
<dbReference type="PROSITE" id="PS51184">
    <property type="entry name" value="JMJC"/>
    <property type="match status" value="1"/>
</dbReference>
<keyword evidence="3" id="KW-1185">Reference proteome</keyword>
<comment type="caution">
    <text evidence="2">The sequence shown here is derived from an EMBL/GenBank/DDBJ whole genome shotgun (WGS) entry which is preliminary data.</text>
</comment>
<evidence type="ECO:0000313" key="3">
    <source>
        <dbReference type="Proteomes" id="UP000813385"/>
    </source>
</evidence>